<dbReference type="GO" id="GO:0005840">
    <property type="term" value="C:ribosome"/>
    <property type="evidence" value="ECO:0007669"/>
    <property type="project" value="UniProtKB-KW"/>
</dbReference>
<dbReference type="OMA" id="MFHLRIP"/>
<dbReference type="InterPro" id="IPR036796">
    <property type="entry name" value="Ribosomal_uL11_N_sf"/>
</dbReference>
<sequence>MFHLRIPKSSQCLQGREEGGHGGGGLIQAIMRLGQATPGPPLGPVLGQKGIPIGQFCKDFNEKTEELKEGNPSDRIIVKRIESS</sequence>
<evidence type="ECO:0000256" key="3">
    <source>
        <dbReference type="ARBA" id="ARBA00023274"/>
    </source>
</evidence>
<protein>
    <recommendedName>
        <fullName evidence="5">Large ribosomal subunit protein uL11 N-terminal domain-containing protein</fullName>
    </recommendedName>
</protein>
<dbReference type="GO" id="GO:1990904">
    <property type="term" value="C:ribonucleoprotein complex"/>
    <property type="evidence" value="ECO:0007669"/>
    <property type="project" value="UniProtKB-KW"/>
</dbReference>
<feature type="region of interest" description="Disordered" evidence="4">
    <location>
        <begin position="1"/>
        <end position="25"/>
    </location>
</feature>
<dbReference type="InParanoid" id="A0A674BHD1"/>
<dbReference type="Ensembl" id="ENSSTUT00000074776.1">
    <property type="protein sequence ID" value="ENSSTUP00000070416.1"/>
    <property type="gene ID" value="ENSSTUG00000030888.1"/>
</dbReference>
<dbReference type="SUPFAM" id="SSF54747">
    <property type="entry name" value="Ribosomal L11/L12e N-terminal domain"/>
    <property type="match status" value="1"/>
</dbReference>
<evidence type="ECO:0000256" key="2">
    <source>
        <dbReference type="ARBA" id="ARBA00022980"/>
    </source>
</evidence>
<reference evidence="6" key="1">
    <citation type="submission" date="2025-08" db="UniProtKB">
        <authorList>
            <consortium name="Ensembl"/>
        </authorList>
    </citation>
    <scope>IDENTIFICATION</scope>
</reference>
<evidence type="ECO:0000256" key="1">
    <source>
        <dbReference type="ARBA" id="ARBA00010537"/>
    </source>
</evidence>
<dbReference type="AlphaFoldDB" id="A0A674BHD1"/>
<keyword evidence="2" id="KW-0689">Ribosomal protein</keyword>
<evidence type="ECO:0000256" key="4">
    <source>
        <dbReference type="SAM" id="MobiDB-lite"/>
    </source>
</evidence>
<reference evidence="6" key="2">
    <citation type="submission" date="2025-09" db="UniProtKB">
        <authorList>
            <consortium name="Ensembl"/>
        </authorList>
    </citation>
    <scope>IDENTIFICATION</scope>
</reference>
<dbReference type="InterPro" id="IPR020784">
    <property type="entry name" value="Ribosomal_uL11_N"/>
</dbReference>
<dbReference type="Proteomes" id="UP000472277">
    <property type="component" value="Chromosome 13"/>
</dbReference>
<dbReference type="GeneTree" id="ENSGT00940000167537"/>
<feature type="domain" description="Large ribosomal subunit protein uL11 N-terminal" evidence="5">
    <location>
        <begin position="34"/>
        <end position="70"/>
    </location>
</feature>
<evidence type="ECO:0000313" key="6">
    <source>
        <dbReference type="Ensembl" id="ENSSTUP00000070416.1"/>
    </source>
</evidence>
<dbReference type="Gene3D" id="3.30.1550.10">
    <property type="entry name" value="Ribosomal protein L11/L12, N-terminal domain"/>
    <property type="match status" value="1"/>
</dbReference>
<comment type="similarity">
    <text evidence="1">Belongs to the universal ribosomal protein uL11 family.</text>
</comment>
<evidence type="ECO:0000259" key="5">
    <source>
        <dbReference type="Pfam" id="PF03946"/>
    </source>
</evidence>
<keyword evidence="7" id="KW-1185">Reference proteome</keyword>
<name>A0A674BHD1_SALTR</name>
<proteinExistence type="inferred from homology"/>
<dbReference type="Pfam" id="PF03946">
    <property type="entry name" value="Ribosomal_L11_N"/>
    <property type="match status" value="1"/>
</dbReference>
<keyword evidence="3" id="KW-0687">Ribonucleoprotein</keyword>
<evidence type="ECO:0000313" key="7">
    <source>
        <dbReference type="Proteomes" id="UP000472277"/>
    </source>
</evidence>
<organism evidence="6 7">
    <name type="scientific">Salmo trutta</name>
    <name type="common">Brown trout</name>
    <dbReference type="NCBI Taxonomy" id="8032"/>
    <lineage>
        <taxon>Eukaryota</taxon>
        <taxon>Metazoa</taxon>
        <taxon>Chordata</taxon>
        <taxon>Craniata</taxon>
        <taxon>Vertebrata</taxon>
        <taxon>Euteleostomi</taxon>
        <taxon>Actinopterygii</taxon>
        <taxon>Neopterygii</taxon>
        <taxon>Teleostei</taxon>
        <taxon>Protacanthopterygii</taxon>
        <taxon>Salmoniformes</taxon>
        <taxon>Salmonidae</taxon>
        <taxon>Salmoninae</taxon>
        <taxon>Salmo</taxon>
    </lineage>
</organism>
<accession>A0A674BHD1</accession>